<proteinExistence type="predicted"/>
<organism evidence="1 2">
    <name type="scientific">Fodinibius sediminis</name>
    <dbReference type="NCBI Taxonomy" id="1214077"/>
    <lineage>
        <taxon>Bacteria</taxon>
        <taxon>Pseudomonadati</taxon>
        <taxon>Balneolota</taxon>
        <taxon>Balneolia</taxon>
        <taxon>Balneolales</taxon>
        <taxon>Balneolaceae</taxon>
        <taxon>Fodinibius</taxon>
    </lineage>
</organism>
<keyword evidence="2" id="KW-1185">Reference proteome</keyword>
<dbReference type="PROSITE" id="PS51257">
    <property type="entry name" value="PROKAR_LIPOPROTEIN"/>
    <property type="match status" value="1"/>
</dbReference>
<dbReference type="Pfam" id="PF09960">
    <property type="entry name" value="DUF2194"/>
    <property type="match status" value="1"/>
</dbReference>
<accession>A0A521DD33</accession>
<dbReference type="InterPro" id="IPR011330">
    <property type="entry name" value="Glyco_hydro/deAcase_b/a-brl"/>
</dbReference>
<evidence type="ECO:0008006" key="3">
    <source>
        <dbReference type="Google" id="ProtNLM"/>
    </source>
</evidence>
<reference evidence="1 2" key="1">
    <citation type="submission" date="2017-05" db="EMBL/GenBank/DDBJ databases">
        <authorList>
            <person name="Varghese N."/>
            <person name="Submissions S."/>
        </authorList>
    </citation>
    <scope>NUCLEOTIDE SEQUENCE [LARGE SCALE GENOMIC DNA]</scope>
    <source>
        <strain evidence="1 2">DSM 21194</strain>
    </source>
</reference>
<evidence type="ECO:0000313" key="1">
    <source>
        <dbReference type="EMBL" id="SMO69492.1"/>
    </source>
</evidence>
<name>A0A521DD33_9BACT</name>
<dbReference type="RefSeq" id="WP_142714769.1">
    <property type="nucleotide sequence ID" value="NZ_FXTH01000009.1"/>
</dbReference>
<dbReference type="Gene3D" id="3.20.20.370">
    <property type="entry name" value="Glycoside hydrolase/deacetylase"/>
    <property type="match status" value="1"/>
</dbReference>
<dbReference type="OrthoDB" id="9761886at2"/>
<dbReference type="InterPro" id="IPR018695">
    <property type="entry name" value="DUF2194"/>
</dbReference>
<evidence type="ECO:0000313" key="2">
    <source>
        <dbReference type="Proteomes" id="UP000317593"/>
    </source>
</evidence>
<protein>
    <recommendedName>
        <fullName evidence="3">DUF2194 domain-containing protein</fullName>
    </recommendedName>
</protein>
<sequence>MSNMLRSFFIISFLVSIFYGWLGGCSTQRTSEHIEHPLPVRAPLVFVIGDHKDSTSITIDQQLSKTLDYAGIPYTNHDLSVEGGGLSIPITARLVYLTTDRVEQLSDESVERLVQFVAKGNQLLILRPLFDDRFAYLLGLKRNSSYAIDRQAEGYFFQEPVLPDVQGKLFQSRQISLHNGFQSSEFSDKVGLIATAASDTTYPVIVERSIGEGKSVYFNTSQMTEKNNRGLLFSSGVRALEGIPYEIANVSTIFLDDFPAPLYDRKLPPIDKEYDITHAEFVQRIWWPEMKALADSFGIDYTAMLTFNYNATVVPPFNFNEWEASKITINGMTQNTSPWLANDILDSRHELGFHGYNHFSLWLKDWQNRGYMEAALGAAKKRWRINSPGTLPESYAPPTNEIDSVGLTSLRAKFPEIKYMSSLYNGQVEEGGGREFGPDPFVPSLFDYPRITSGYINNNMSSFNQHSLFLYTGIWTHFIHPDDVFQVMQRAEDDYRSRNPEGLGWHSSETHDYGLYEVFQQRLENTVNEYPFIRFVSVSEAGPIVQNWLNTQNRYDFSDSTLKVNTAAIQRGTQDDNQQFWFTYVSDSNRIPFEQSLLDSEINFTSSTFWDGKLYQFSTTSDSLTLPLLIESSVSESTDRREVMQAVRQYRDYTSAGGDSDWVDTRFEEAVAALEQNPSSRNLQDKVIELAVEFDSINTAIDVLEQQLMKQPIWNAHDVQKLLKFYGWEGQSGRAFSLLEELWVKYPGQSIISLKKMMIEEYGIPDDEFQKKWTQRALALEPKNESLLREMVRLHYSVEEWSKRKQYIKRLIDLNPRSDTLYHFALDNSMAYESPQKTLEWLRDFPAEATQQLQPLASDIAYMYANEGALSRAVVWGQRTEKIPAVMELDWLLQQKRYHDFLNRSKTFLKEQPQNDSLRTFIGQQLIYENFRKEGFRTLYPLFQRDQASPESKELLYSEIGYMNYEQKKQFFQSYSDFFNDSLRSDLDHTHRKNEGFEVGTNSSFASDNFDNEIATVGLFSTWGKRPELTHSITLDEKIIASNILGNDNVNNLYHLSYRYQRSYKEQTRQSFMKGGVYLDEGAFRPDIETGFSFSKDSSFTSTRLQFEPVFTNRGVRKNMNQVTAMIYREDHWLKDQRVQTALSLTGSWYSNDVFEHETLARFYINLPFSTRFSKVRPVAHLSYSNASEHYRSGVPYYTPDHLFIKGGGIDYSYRDQLYDPDFSAGLTLMAKHDNRSGAFFSANARLSARIHRYWQLSLETELSTSSEYRYNNVGFNISYLLPKTFTD</sequence>
<dbReference type="GO" id="GO:0005975">
    <property type="term" value="P:carbohydrate metabolic process"/>
    <property type="evidence" value="ECO:0007669"/>
    <property type="project" value="InterPro"/>
</dbReference>
<dbReference type="Proteomes" id="UP000317593">
    <property type="component" value="Unassembled WGS sequence"/>
</dbReference>
<dbReference type="EMBL" id="FXTH01000009">
    <property type="protein sequence ID" value="SMO69492.1"/>
    <property type="molecule type" value="Genomic_DNA"/>
</dbReference>
<dbReference type="SUPFAM" id="SSF88713">
    <property type="entry name" value="Glycoside hydrolase/deacetylase"/>
    <property type="match status" value="1"/>
</dbReference>
<gene>
    <name evidence="1" type="ORF">SAMN06265218_109196</name>
</gene>